<accession>A0A2S5DIL4</accession>
<name>A0A2S5DIL4_9NEIS</name>
<dbReference type="Pfam" id="PF22752">
    <property type="entry name" value="DUF488-N3i"/>
    <property type="match status" value="1"/>
</dbReference>
<gene>
    <name evidence="1" type="ORF">C2I19_05935</name>
</gene>
<proteinExistence type="predicted"/>
<evidence type="ECO:0000313" key="2">
    <source>
        <dbReference type="Proteomes" id="UP000237082"/>
    </source>
</evidence>
<dbReference type="PANTHER" id="PTHR36849:SF1">
    <property type="entry name" value="CYTOPLASMIC PROTEIN"/>
    <property type="match status" value="1"/>
</dbReference>
<dbReference type="OrthoDB" id="9790745at2"/>
<dbReference type="InterPro" id="IPR052552">
    <property type="entry name" value="YeaO-like"/>
</dbReference>
<dbReference type="RefSeq" id="WP_103901797.1">
    <property type="nucleotide sequence ID" value="NZ_PQWB01000019.1"/>
</dbReference>
<reference evidence="2" key="1">
    <citation type="submission" date="2018-02" db="EMBL/GenBank/DDBJ databases">
        <authorList>
            <person name="O'Hara-Hanley K."/>
            <person name="Soby S."/>
        </authorList>
    </citation>
    <scope>NUCLEOTIDE SEQUENCE [LARGE SCALE GENOMIC DNA]</scope>
    <source>
        <strain evidence="2">MWU14-2602</strain>
    </source>
</reference>
<comment type="caution">
    <text evidence="1">The sequence shown here is derived from an EMBL/GenBank/DDBJ whole genome shotgun (WGS) entry which is preliminary data.</text>
</comment>
<dbReference type="Proteomes" id="UP000237082">
    <property type="component" value="Unassembled WGS sequence"/>
</dbReference>
<dbReference type="PANTHER" id="PTHR36849">
    <property type="entry name" value="CYTOPLASMIC PROTEIN-RELATED"/>
    <property type="match status" value="1"/>
</dbReference>
<organism evidence="1 2">
    <name type="scientific">Chromobacterium alticapitis</name>
    <dbReference type="NCBI Taxonomy" id="2073169"/>
    <lineage>
        <taxon>Bacteria</taxon>
        <taxon>Pseudomonadati</taxon>
        <taxon>Pseudomonadota</taxon>
        <taxon>Betaproteobacteria</taxon>
        <taxon>Neisseriales</taxon>
        <taxon>Chromobacteriaceae</taxon>
        <taxon>Chromobacterium</taxon>
    </lineage>
</organism>
<dbReference type="EMBL" id="PQWB01000019">
    <property type="protein sequence ID" value="POZ62920.1"/>
    <property type="molecule type" value="Genomic_DNA"/>
</dbReference>
<protein>
    <submittedName>
        <fullName evidence="1">DUF488 domain-containing protein</fullName>
    </submittedName>
</protein>
<dbReference type="AlphaFoldDB" id="A0A2S5DIL4"/>
<keyword evidence="2" id="KW-1185">Reference proteome</keyword>
<evidence type="ECO:0000313" key="1">
    <source>
        <dbReference type="EMBL" id="POZ62920.1"/>
    </source>
</evidence>
<sequence>MSASIRLVSVGQCKIPPATGFLLSAKWPRQWPRAALLPDHWLRRVLPTDELVAWMHADPARWPTFCDIYWSDLAANPARWQVLSEAMKQGELVLLHACGEGQYTAARALEQFLRQREAQAA</sequence>